<evidence type="ECO:0000313" key="1">
    <source>
        <dbReference type="EMBL" id="GIL53366.1"/>
    </source>
</evidence>
<evidence type="ECO:0000313" key="2">
    <source>
        <dbReference type="Proteomes" id="UP000747399"/>
    </source>
</evidence>
<dbReference type="EMBL" id="BNCO01000015">
    <property type="protein sequence ID" value="GIL53366.1"/>
    <property type="molecule type" value="Genomic_DNA"/>
</dbReference>
<organism evidence="1 2">
    <name type="scientific">Volvox africanus</name>
    <dbReference type="NCBI Taxonomy" id="51714"/>
    <lineage>
        <taxon>Eukaryota</taxon>
        <taxon>Viridiplantae</taxon>
        <taxon>Chlorophyta</taxon>
        <taxon>core chlorophytes</taxon>
        <taxon>Chlorophyceae</taxon>
        <taxon>CS clade</taxon>
        <taxon>Chlamydomonadales</taxon>
        <taxon>Volvocaceae</taxon>
        <taxon>Volvox</taxon>
    </lineage>
</organism>
<gene>
    <name evidence="1" type="ORF">Vafri_8987</name>
</gene>
<name>A0A8J4EZB1_9CHLO</name>
<reference evidence="1" key="1">
    <citation type="journal article" date="2021" name="Proc. Natl. Acad. Sci. U.S.A.">
        <title>Three genomes in the algal genus Volvox reveal the fate of a haploid sex-determining region after a transition to homothallism.</title>
        <authorList>
            <person name="Yamamoto K."/>
            <person name="Hamaji T."/>
            <person name="Kawai-Toyooka H."/>
            <person name="Matsuzaki R."/>
            <person name="Takahashi F."/>
            <person name="Nishimura Y."/>
            <person name="Kawachi M."/>
            <person name="Noguchi H."/>
            <person name="Minakuchi Y."/>
            <person name="Umen J.G."/>
            <person name="Toyoda A."/>
            <person name="Nozaki H."/>
        </authorList>
    </citation>
    <scope>NUCLEOTIDE SEQUENCE</scope>
    <source>
        <strain evidence="1">NIES-3780</strain>
    </source>
</reference>
<dbReference type="Proteomes" id="UP000747399">
    <property type="component" value="Unassembled WGS sequence"/>
</dbReference>
<comment type="caution">
    <text evidence="1">The sequence shown here is derived from an EMBL/GenBank/DDBJ whole genome shotgun (WGS) entry which is preliminary data.</text>
</comment>
<keyword evidence="2" id="KW-1185">Reference proteome</keyword>
<accession>A0A8J4EZB1</accession>
<dbReference type="AlphaFoldDB" id="A0A8J4EZB1"/>
<protein>
    <submittedName>
        <fullName evidence="1">Uncharacterized protein</fullName>
    </submittedName>
</protein>
<sequence>MALADHRVACRRLTELFKDDIGSAARYMATLGSIDADAFLVLRNAWEAVMDTPMEKRFLEIRLSVSPRSMYEINLNSVWSGMSTLQSSLMNAQQVGHVI</sequence>
<proteinExistence type="predicted"/>